<dbReference type="InterPro" id="IPR036291">
    <property type="entry name" value="NAD(P)-bd_dom_sf"/>
</dbReference>
<dbReference type="Proteomes" id="UP000664601">
    <property type="component" value="Unassembled WGS sequence"/>
</dbReference>
<evidence type="ECO:0000256" key="2">
    <source>
        <dbReference type="ARBA" id="ARBA00023002"/>
    </source>
</evidence>
<dbReference type="PANTHER" id="PTHR44196:SF1">
    <property type="entry name" value="DEHYDROGENASE_REDUCTASE SDR FAMILY MEMBER 7B"/>
    <property type="match status" value="1"/>
</dbReference>
<sequence>MKEFENRTALITGAAHGFGAEMAKEAANRKMKLFLVDIDQPALEKVSADLAETGAEVATLVADLTTFENVQKMVEAANQKFGGIDLLINNAGIYFEETIWDMPLRDYDWMRSINLDAPIYTMHEVMPDMIKRQTPCHIVNISSISGIITHLGKYAYHATKHGLLAASEAILYDMNMAGITNIGMTVVCPGYYQTDLHHHEEHRPEAFTNIMDTYYESDKFAARQKFVEEVITAGKPLEGFGPLVFEAIENDQFYLLPDGDLNDVISRRTLRILGNVSPHITIL</sequence>
<dbReference type="PRINTS" id="PR00081">
    <property type="entry name" value="GDHRDH"/>
</dbReference>
<comment type="caution">
    <text evidence="4">The sequence shown here is derived from an EMBL/GenBank/DDBJ whole genome shotgun (WGS) entry which is preliminary data.</text>
</comment>
<accession>A0ABS3LBI8</accession>
<evidence type="ECO:0000256" key="3">
    <source>
        <dbReference type="RuleBase" id="RU000363"/>
    </source>
</evidence>
<keyword evidence="5" id="KW-1185">Reference proteome</keyword>
<dbReference type="CDD" id="cd05233">
    <property type="entry name" value="SDR_c"/>
    <property type="match status" value="1"/>
</dbReference>
<dbReference type="Pfam" id="PF00106">
    <property type="entry name" value="adh_short"/>
    <property type="match status" value="1"/>
</dbReference>
<dbReference type="SUPFAM" id="SSF51735">
    <property type="entry name" value="NAD(P)-binding Rossmann-fold domains"/>
    <property type="match status" value="1"/>
</dbReference>
<evidence type="ECO:0000256" key="1">
    <source>
        <dbReference type="ARBA" id="ARBA00006484"/>
    </source>
</evidence>
<dbReference type="EMBL" id="JAFREM010000012">
    <property type="protein sequence ID" value="MBO1306106.1"/>
    <property type="molecule type" value="Genomic_DNA"/>
</dbReference>
<proteinExistence type="inferred from homology"/>
<name>A0ABS3LBI8_9ENTE</name>
<dbReference type="RefSeq" id="WP_207673030.1">
    <property type="nucleotide sequence ID" value="NZ_JAFREM010000012.1"/>
</dbReference>
<protein>
    <submittedName>
        <fullName evidence="4">SDR family NAD(P)-dependent oxidoreductase</fullName>
    </submittedName>
</protein>
<dbReference type="InterPro" id="IPR002347">
    <property type="entry name" value="SDR_fam"/>
</dbReference>
<organism evidence="4 5">
    <name type="scientific">Candidatus Enterococcus moelleringii</name>
    <dbReference type="NCBI Taxonomy" id="2815325"/>
    <lineage>
        <taxon>Bacteria</taxon>
        <taxon>Bacillati</taxon>
        <taxon>Bacillota</taxon>
        <taxon>Bacilli</taxon>
        <taxon>Lactobacillales</taxon>
        <taxon>Enterococcaceae</taxon>
        <taxon>Enterococcus</taxon>
    </lineage>
</organism>
<evidence type="ECO:0000313" key="5">
    <source>
        <dbReference type="Proteomes" id="UP000664601"/>
    </source>
</evidence>
<gene>
    <name evidence="4" type="ORF">JZO70_08030</name>
</gene>
<keyword evidence="2" id="KW-0560">Oxidoreductase</keyword>
<dbReference type="Gene3D" id="3.40.50.720">
    <property type="entry name" value="NAD(P)-binding Rossmann-like Domain"/>
    <property type="match status" value="1"/>
</dbReference>
<dbReference type="PRINTS" id="PR00080">
    <property type="entry name" value="SDRFAMILY"/>
</dbReference>
<dbReference type="PANTHER" id="PTHR44196">
    <property type="entry name" value="DEHYDROGENASE/REDUCTASE SDR FAMILY MEMBER 7B"/>
    <property type="match status" value="1"/>
</dbReference>
<comment type="similarity">
    <text evidence="1 3">Belongs to the short-chain dehydrogenases/reductases (SDR) family.</text>
</comment>
<reference evidence="4 5" key="1">
    <citation type="submission" date="2021-03" db="EMBL/GenBank/DDBJ databases">
        <title>Enterococcal diversity collection.</title>
        <authorList>
            <person name="Gilmore M.S."/>
            <person name="Schwartzman J."/>
            <person name="Van Tyne D."/>
            <person name="Martin M."/>
            <person name="Earl A.M."/>
            <person name="Manson A.L."/>
            <person name="Straub T."/>
            <person name="Salamzade R."/>
            <person name="Saavedra J."/>
            <person name="Lebreton F."/>
            <person name="Prichula J."/>
            <person name="Schaufler K."/>
            <person name="Gaca A."/>
            <person name="Sgardioli B."/>
            <person name="Wagenaar J."/>
            <person name="Strong T."/>
        </authorList>
    </citation>
    <scope>NUCLEOTIDE SEQUENCE [LARGE SCALE GENOMIC DNA]</scope>
    <source>
        <strain evidence="4 5">669A</strain>
    </source>
</reference>
<evidence type="ECO:0000313" key="4">
    <source>
        <dbReference type="EMBL" id="MBO1306106.1"/>
    </source>
</evidence>